<reference evidence="3" key="1">
    <citation type="journal article" date="2020" name="mSystems">
        <title>Genome- and Community-Level Interaction Insights into Carbon Utilization and Element Cycling Functions of Hydrothermarchaeota in Hydrothermal Sediment.</title>
        <authorList>
            <person name="Zhou Z."/>
            <person name="Liu Y."/>
            <person name="Xu W."/>
            <person name="Pan J."/>
            <person name="Luo Z.H."/>
            <person name="Li M."/>
        </authorList>
    </citation>
    <scope>NUCLEOTIDE SEQUENCE [LARGE SCALE GENOMIC DNA]</scope>
    <source>
        <strain evidence="3">SpSt-289</strain>
    </source>
</reference>
<dbReference type="Pfam" id="PF09723">
    <property type="entry name" value="Zn_ribbon_8"/>
    <property type="match status" value="1"/>
</dbReference>
<proteinExistence type="predicted"/>
<evidence type="ECO:0000313" key="3">
    <source>
        <dbReference type="EMBL" id="HDX30051.1"/>
    </source>
</evidence>
<dbReference type="NCBIfam" id="TIGR02605">
    <property type="entry name" value="CxxC_CxxC_SSSS"/>
    <property type="match status" value="1"/>
</dbReference>
<protein>
    <submittedName>
        <fullName evidence="3">Zinc ribbon domain-containing protein</fullName>
    </submittedName>
</protein>
<feature type="region of interest" description="Disordered" evidence="1">
    <location>
        <begin position="87"/>
        <end position="120"/>
    </location>
</feature>
<comment type="caution">
    <text evidence="3">The sequence shown here is derived from an EMBL/GenBank/DDBJ whole genome shotgun (WGS) entry which is preliminary data.</text>
</comment>
<evidence type="ECO:0000259" key="2">
    <source>
        <dbReference type="SMART" id="SM00834"/>
    </source>
</evidence>
<evidence type="ECO:0000256" key="1">
    <source>
        <dbReference type="SAM" id="MobiDB-lite"/>
    </source>
</evidence>
<feature type="compositionally biased region" description="Basic and acidic residues" evidence="1">
    <location>
        <begin position="96"/>
        <end position="120"/>
    </location>
</feature>
<organism evidence="3">
    <name type="scientific">Caldilinea aerophila</name>
    <dbReference type="NCBI Taxonomy" id="133453"/>
    <lineage>
        <taxon>Bacteria</taxon>
        <taxon>Bacillati</taxon>
        <taxon>Chloroflexota</taxon>
        <taxon>Caldilineae</taxon>
        <taxon>Caldilineales</taxon>
        <taxon>Caldilineaceae</taxon>
        <taxon>Caldilinea</taxon>
    </lineage>
</organism>
<gene>
    <name evidence="3" type="ORF">ENQ20_00995</name>
</gene>
<dbReference type="SMART" id="SM00834">
    <property type="entry name" value="CxxC_CXXC_SSSS"/>
    <property type="match status" value="1"/>
</dbReference>
<accession>A0A7C1FRW1</accession>
<dbReference type="EMBL" id="DSMG01000011">
    <property type="protein sequence ID" value="HDX30051.1"/>
    <property type="molecule type" value="Genomic_DNA"/>
</dbReference>
<feature type="domain" description="Putative regulatory protein FmdB zinc ribbon" evidence="2">
    <location>
        <begin position="26"/>
        <end position="71"/>
    </location>
</feature>
<dbReference type="AlphaFoldDB" id="A0A7C1FRW1"/>
<dbReference type="InterPro" id="IPR013429">
    <property type="entry name" value="Regulatory_FmdB_Zinc_ribbon"/>
</dbReference>
<sequence>MECTAIPCKRARCTAHRQEANGEGPMPIYEYICPDCGLTFDHFWPSIKAAEGAAPPVCPACGGGQAQRIISQVAVLGELGGLTPSEQAAENAQAERLAKITPKEQIEKLRAGKKRQEGQR</sequence>
<name>A0A7C1FRW1_9CHLR</name>